<feature type="region of interest" description="Disordered" evidence="1">
    <location>
        <begin position="24"/>
        <end position="50"/>
    </location>
</feature>
<feature type="non-terminal residue" evidence="2">
    <location>
        <position position="1"/>
    </location>
</feature>
<organism evidence="2 3">
    <name type="scientific">Trichoderma simmonsii</name>
    <dbReference type="NCBI Taxonomy" id="1491479"/>
    <lineage>
        <taxon>Eukaryota</taxon>
        <taxon>Fungi</taxon>
        <taxon>Dikarya</taxon>
        <taxon>Ascomycota</taxon>
        <taxon>Pezizomycotina</taxon>
        <taxon>Sordariomycetes</taxon>
        <taxon>Hypocreomycetidae</taxon>
        <taxon>Hypocreales</taxon>
        <taxon>Hypocreaceae</taxon>
        <taxon>Trichoderma</taxon>
    </lineage>
</organism>
<dbReference type="EMBL" id="CP075869">
    <property type="protein sequence ID" value="QYT04452.1"/>
    <property type="molecule type" value="Genomic_DNA"/>
</dbReference>
<keyword evidence="3" id="KW-1185">Reference proteome</keyword>
<dbReference type="Proteomes" id="UP000826661">
    <property type="component" value="Chromosome VI"/>
</dbReference>
<sequence length="109" mass="11738">ILFSPSGVARTSKVDHLFNPSLLSASSSPSSPVTRETGKDKHSQLCRVGGEESQNTKCTASISRQKNFLFLFLVQLGAFWNISARGHALRSQASSLLEAGHARKGLGLR</sequence>
<protein>
    <submittedName>
        <fullName evidence="2">Uncharacterized protein</fullName>
    </submittedName>
</protein>
<name>A0A8G0LLF1_9HYPO</name>
<evidence type="ECO:0000313" key="2">
    <source>
        <dbReference type="EMBL" id="QYT04452.1"/>
    </source>
</evidence>
<evidence type="ECO:0000313" key="3">
    <source>
        <dbReference type="Proteomes" id="UP000826661"/>
    </source>
</evidence>
<evidence type="ECO:0000256" key="1">
    <source>
        <dbReference type="SAM" id="MobiDB-lite"/>
    </source>
</evidence>
<reference evidence="2 3" key="1">
    <citation type="journal article" date="2021" name="BMC Genomics">
        <title>Telomere-to-telomere genome assembly of asparaginase-producing Trichoderma simmonsii.</title>
        <authorList>
            <person name="Chung D."/>
            <person name="Kwon Y.M."/>
            <person name="Yang Y."/>
        </authorList>
    </citation>
    <scope>NUCLEOTIDE SEQUENCE [LARGE SCALE GENOMIC DNA]</scope>
    <source>
        <strain evidence="2 3">GH-Sj1</strain>
    </source>
</reference>
<proteinExistence type="predicted"/>
<dbReference type="AlphaFoldDB" id="A0A8G0LLF1"/>
<gene>
    <name evidence="2" type="ORF">H0G86_011358</name>
</gene>
<accession>A0A8G0LLF1</accession>